<evidence type="ECO:0000313" key="1">
    <source>
        <dbReference type="EMBL" id="JAD73897.1"/>
    </source>
</evidence>
<accession>A0A0A9CQX2</accession>
<dbReference type="EMBL" id="GBRH01223998">
    <property type="protein sequence ID" value="JAD73897.1"/>
    <property type="molecule type" value="Transcribed_RNA"/>
</dbReference>
<proteinExistence type="predicted"/>
<sequence>MRYLCWRGFGDGDPSRN</sequence>
<reference evidence="1" key="2">
    <citation type="journal article" date="2015" name="Data Brief">
        <title>Shoot transcriptome of the giant reed, Arundo donax.</title>
        <authorList>
            <person name="Barrero R.A."/>
            <person name="Guerrero F.D."/>
            <person name="Moolhuijzen P."/>
            <person name="Goolsby J.A."/>
            <person name="Tidwell J."/>
            <person name="Bellgard S.E."/>
            <person name="Bellgard M.I."/>
        </authorList>
    </citation>
    <scope>NUCLEOTIDE SEQUENCE</scope>
    <source>
        <tissue evidence="1">Shoot tissue taken approximately 20 cm above the soil surface</tissue>
    </source>
</reference>
<organism evidence="1">
    <name type="scientific">Arundo donax</name>
    <name type="common">Giant reed</name>
    <name type="synonym">Donax arundinaceus</name>
    <dbReference type="NCBI Taxonomy" id="35708"/>
    <lineage>
        <taxon>Eukaryota</taxon>
        <taxon>Viridiplantae</taxon>
        <taxon>Streptophyta</taxon>
        <taxon>Embryophyta</taxon>
        <taxon>Tracheophyta</taxon>
        <taxon>Spermatophyta</taxon>
        <taxon>Magnoliopsida</taxon>
        <taxon>Liliopsida</taxon>
        <taxon>Poales</taxon>
        <taxon>Poaceae</taxon>
        <taxon>PACMAD clade</taxon>
        <taxon>Arundinoideae</taxon>
        <taxon>Arundineae</taxon>
        <taxon>Arundo</taxon>
    </lineage>
</organism>
<protein>
    <submittedName>
        <fullName evidence="1">Uncharacterized protein</fullName>
    </submittedName>
</protein>
<reference evidence="1" key="1">
    <citation type="submission" date="2014-09" db="EMBL/GenBank/DDBJ databases">
        <authorList>
            <person name="Magalhaes I.L.F."/>
            <person name="Oliveira U."/>
            <person name="Santos F.R."/>
            <person name="Vidigal T.H.D.A."/>
            <person name="Brescovit A.D."/>
            <person name="Santos A.J."/>
        </authorList>
    </citation>
    <scope>NUCLEOTIDE SEQUENCE</scope>
    <source>
        <tissue evidence="1">Shoot tissue taken approximately 20 cm above the soil surface</tissue>
    </source>
</reference>
<dbReference type="AlphaFoldDB" id="A0A0A9CQX2"/>
<name>A0A0A9CQX2_ARUDO</name>